<dbReference type="Proteomes" id="UP000542742">
    <property type="component" value="Unassembled WGS sequence"/>
</dbReference>
<organism evidence="1 2">
    <name type="scientific">Paractinoplanes abujensis</name>
    <dbReference type="NCBI Taxonomy" id="882441"/>
    <lineage>
        <taxon>Bacteria</taxon>
        <taxon>Bacillati</taxon>
        <taxon>Actinomycetota</taxon>
        <taxon>Actinomycetes</taxon>
        <taxon>Micromonosporales</taxon>
        <taxon>Micromonosporaceae</taxon>
        <taxon>Paractinoplanes</taxon>
    </lineage>
</organism>
<name>A0A7W7G2V1_9ACTN</name>
<dbReference type="EMBL" id="JACHMF010000001">
    <property type="protein sequence ID" value="MBB4692021.1"/>
    <property type="molecule type" value="Genomic_DNA"/>
</dbReference>
<sequence>MISRFSAGPVLDLLMAFAAAADAVVLLPGGPVMLTNEDQLPHLPEEFRPGAVVGHAAADVERILAEH</sequence>
<evidence type="ECO:0000313" key="1">
    <source>
        <dbReference type="EMBL" id="MBB4692021.1"/>
    </source>
</evidence>
<accession>A0A7W7G2V1</accession>
<comment type="caution">
    <text evidence="1">The sequence shown here is derived from an EMBL/GenBank/DDBJ whole genome shotgun (WGS) entry which is preliminary data.</text>
</comment>
<gene>
    <name evidence="1" type="ORF">BKA14_002169</name>
</gene>
<dbReference type="RefSeq" id="WP_184950797.1">
    <property type="nucleotide sequence ID" value="NZ_BOMC01000002.1"/>
</dbReference>
<reference evidence="1 2" key="1">
    <citation type="submission" date="2020-08" db="EMBL/GenBank/DDBJ databases">
        <title>Sequencing the genomes of 1000 actinobacteria strains.</title>
        <authorList>
            <person name="Klenk H.-P."/>
        </authorList>
    </citation>
    <scope>NUCLEOTIDE SEQUENCE [LARGE SCALE GENOMIC DNA]</scope>
    <source>
        <strain evidence="1 2">DSM 45518</strain>
    </source>
</reference>
<evidence type="ECO:0000313" key="2">
    <source>
        <dbReference type="Proteomes" id="UP000542742"/>
    </source>
</evidence>
<keyword evidence="2" id="KW-1185">Reference proteome</keyword>
<proteinExistence type="predicted"/>
<protein>
    <submittedName>
        <fullName evidence="1">Uncharacterized protein</fullName>
    </submittedName>
</protein>
<dbReference type="AlphaFoldDB" id="A0A7W7G2V1"/>